<sequence>MALFGKLVKYVVAKGMKLVPNFVGRTSAQAQLDVVSEGFSLGNVTTTVSGEPSELANDGLVVEQIPAVTTPADYEAPVDLTVRQFSFTPFGVFGFSPFTVFGFSPFNVFGFSPFNVFGFSPFRVFGFSPTATYTPSPYCIDEDTPVLTKEGYSLAKNIVVGDILITKTFNNIPITNHEGLKSWSGNVDEEYQNIESKVTKIKKTSVSEIVIINDDQYKRFSTQEDILIIRDSKLMFCISSELKVGDKIVKDKQEGFADGPTYVVYKVETLKQDRTVYDFIREPFGLIVADSLFVYNAYPVD</sequence>
<dbReference type="InterPro" id="IPR036844">
    <property type="entry name" value="Hint_dom_sf"/>
</dbReference>
<proteinExistence type="predicted"/>
<gene>
    <name evidence="2" type="ORF">UFOVP828_50</name>
</gene>
<evidence type="ECO:0000313" key="2">
    <source>
        <dbReference type="EMBL" id="CAB4164600.1"/>
    </source>
</evidence>
<protein>
    <submittedName>
        <fullName evidence="2">PASTA_pknB domain containing protein</fullName>
    </submittedName>
</protein>
<dbReference type="Gene3D" id="2.170.16.10">
    <property type="entry name" value="Hedgehog/Intein (Hint) domain"/>
    <property type="match status" value="1"/>
</dbReference>
<dbReference type="Gene3D" id="3.30.10.20">
    <property type="match status" value="1"/>
</dbReference>
<dbReference type="EMBL" id="LR796766">
    <property type="protein sequence ID" value="CAB4164600.1"/>
    <property type="molecule type" value="Genomic_DNA"/>
</dbReference>
<name>A0A6J5NY54_9CAUD</name>
<organism evidence="2">
    <name type="scientific">uncultured Caudovirales phage</name>
    <dbReference type="NCBI Taxonomy" id="2100421"/>
    <lineage>
        <taxon>Viruses</taxon>
        <taxon>Duplodnaviria</taxon>
        <taxon>Heunggongvirae</taxon>
        <taxon>Uroviricota</taxon>
        <taxon>Caudoviricetes</taxon>
        <taxon>Peduoviridae</taxon>
        <taxon>Maltschvirus</taxon>
        <taxon>Maltschvirus maltsch</taxon>
    </lineage>
</organism>
<accession>A0A6J5NY54</accession>
<dbReference type="CDD" id="cd06577">
    <property type="entry name" value="PASTA_pknB"/>
    <property type="match status" value="1"/>
</dbReference>
<dbReference type="PROSITE" id="PS51178">
    <property type="entry name" value="PASTA"/>
    <property type="match status" value="1"/>
</dbReference>
<dbReference type="SUPFAM" id="SSF51294">
    <property type="entry name" value="Hedgehog/intein (Hint) domain"/>
    <property type="match status" value="1"/>
</dbReference>
<evidence type="ECO:0000259" key="1">
    <source>
        <dbReference type="PROSITE" id="PS51178"/>
    </source>
</evidence>
<reference evidence="2" key="1">
    <citation type="submission" date="2020-04" db="EMBL/GenBank/DDBJ databases">
        <authorList>
            <person name="Chiriac C."/>
            <person name="Salcher M."/>
            <person name="Ghai R."/>
            <person name="Kavagutti S V."/>
        </authorList>
    </citation>
    <scope>NUCLEOTIDE SEQUENCE</scope>
</reference>
<feature type="domain" description="PASTA" evidence="1">
    <location>
        <begin position="13"/>
        <end position="84"/>
    </location>
</feature>
<dbReference type="InterPro" id="IPR005543">
    <property type="entry name" value="PASTA_dom"/>
</dbReference>